<evidence type="ECO:0000313" key="1">
    <source>
        <dbReference type="EMBL" id="OLV16042.1"/>
    </source>
</evidence>
<reference evidence="1 2" key="1">
    <citation type="submission" date="2017-01" db="EMBL/GenBank/DDBJ databases">
        <title>Genome Analysis of Deinococcus marmoris KOPRI26562.</title>
        <authorList>
            <person name="Kim J.H."/>
            <person name="Oh H.-M."/>
        </authorList>
    </citation>
    <scope>NUCLEOTIDE SEQUENCE [LARGE SCALE GENOMIC DNA]</scope>
    <source>
        <strain evidence="1 2">KOPRI26562</strain>
    </source>
</reference>
<accession>A0A1U7NT00</accession>
<organism evidence="1 2">
    <name type="scientific">Deinococcus marmoris</name>
    <dbReference type="NCBI Taxonomy" id="249408"/>
    <lineage>
        <taxon>Bacteria</taxon>
        <taxon>Thermotogati</taxon>
        <taxon>Deinococcota</taxon>
        <taxon>Deinococci</taxon>
        <taxon>Deinococcales</taxon>
        <taxon>Deinococcaceae</taxon>
        <taxon>Deinococcus</taxon>
    </lineage>
</organism>
<keyword evidence="2" id="KW-1185">Reference proteome</keyword>
<comment type="caution">
    <text evidence="1">The sequence shown here is derived from an EMBL/GenBank/DDBJ whole genome shotgun (WGS) entry which is preliminary data.</text>
</comment>
<dbReference type="AlphaFoldDB" id="A0A1U7NT00"/>
<gene>
    <name evidence="1" type="ORF">BOO71_0013132</name>
</gene>
<proteinExistence type="predicted"/>
<protein>
    <submittedName>
        <fullName evidence="1">Uncharacterized protein</fullName>
    </submittedName>
</protein>
<name>A0A1U7NT00_9DEIO</name>
<dbReference type="EMBL" id="MSTI01000156">
    <property type="protein sequence ID" value="OLV16042.1"/>
    <property type="molecule type" value="Genomic_DNA"/>
</dbReference>
<dbReference type="STRING" id="249408.BOO71_0013132"/>
<dbReference type="Proteomes" id="UP000186607">
    <property type="component" value="Unassembled WGS sequence"/>
</dbReference>
<sequence length="76" mass="8664">MRRTSERQIIAVHDGAFGAGRSGPRSDDEWSRVHYLTTDFPIRQMPQFWTRSRLSPVEADNRRAIGSYSGGQETIP</sequence>
<evidence type="ECO:0000313" key="2">
    <source>
        <dbReference type="Proteomes" id="UP000186607"/>
    </source>
</evidence>